<organism evidence="2 3">
    <name type="scientific">Stylosanthes scabra</name>
    <dbReference type="NCBI Taxonomy" id="79078"/>
    <lineage>
        <taxon>Eukaryota</taxon>
        <taxon>Viridiplantae</taxon>
        <taxon>Streptophyta</taxon>
        <taxon>Embryophyta</taxon>
        <taxon>Tracheophyta</taxon>
        <taxon>Spermatophyta</taxon>
        <taxon>Magnoliopsida</taxon>
        <taxon>eudicotyledons</taxon>
        <taxon>Gunneridae</taxon>
        <taxon>Pentapetalae</taxon>
        <taxon>rosids</taxon>
        <taxon>fabids</taxon>
        <taxon>Fabales</taxon>
        <taxon>Fabaceae</taxon>
        <taxon>Papilionoideae</taxon>
        <taxon>50 kb inversion clade</taxon>
        <taxon>dalbergioids sensu lato</taxon>
        <taxon>Dalbergieae</taxon>
        <taxon>Pterocarpus clade</taxon>
        <taxon>Stylosanthes</taxon>
    </lineage>
</organism>
<evidence type="ECO:0000313" key="3">
    <source>
        <dbReference type="Proteomes" id="UP001341840"/>
    </source>
</evidence>
<comment type="caution">
    <text evidence="2">The sequence shown here is derived from an EMBL/GenBank/DDBJ whole genome shotgun (WGS) entry which is preliminary data.</text>
</comment>
<reference evidence="2 3" key="1">
    <citation type="journal article" date="2023" name="Plants (Basel)">
        <title>Bridging the Gap: Combining Genomics and Transcriptomics Approaches to Understand Stylosanthes scabra, an Orphan Legume from the Brazilian Caatinga.</title>
        <authorList>
            <person name="Ferreira-Neto J.R.C."/>
            <person name="da Silva M.D."/>
            <person name="Binneck E."/>
            <person name="de Melo N.F."/>
            <person name="da Silva R.H."/>
            <person name="de Melo A.L.T.M."/>
            <person name="Pandolfi V."/>
            <person name="Bustamante F.O."/>
            <person name="Brasileiro-Vidal A.C."/>
            <person name="Benko-Iseppon A.M."/>
        </authorList>
    </citation>
    <scope>NUCLEOTIDE SEQUENCE [LARGE SCALE GENOMIC DNA]</scope>
    <source>
        <tissue evidence="2">Leaves</tissue>
    </source>
</reference>
<proteinExistence type="predicted"/>
<dbReference type="Proteomes" id="UP001341840">
    <property type="component" value="Unassembled WGS sequence"/>
</dbReference>
<feature type="region of interest" description="Disordered" evidence="1">
    <location>
        <begin position="70"/>
        <end position="99"/>
    </location>
</feature>
<feature type="compositionally biased region" description="Gly residues" evidence="1">
    <location>
        <begin position="84"/>
        <end position="99"/>
    </location>
</feature>
<protein>
    <submittedName>
        <fullName evidence="2">Uncharacterized protein</fullName>
    </submittedName>
</protein>
<evidence type="ECO:0000313" key="2">
    <source>
        <dbReference type="EMBL" id="MED6213724.1"/>
    </source>
</evidence>
<sequence length="99" mass="10323">MADVSVLKNVGESGNKPFGSCALMMGGRRENSFHYSLSSFIHSSEGIFPVQLHRCSFFVSESIRSSLAHHFPGISRNGRESAGESGGGGSRGGGGSNSS</sequence>
<keyword evidence="3" id="KW-1185">Reference proteome</keyword>
<dbReference type="EMBL" id="JASCZI010243897">
    <property type="protein sequence ID" value="MED6213724.1"/>
    <property type="molecule type" value="Genomic_DNA"/>
</dbReference>
<name>A0ABU6YU55_9FABA</name>
<accession>A0ABU6YU55</accession>
<gene>
    <name evidence="2" type="ORF">PIB30_096031</name>
</gene>
<evidence type="ECO:0000256" key="1">
    <source>
        <dbReference type="SAM" id="MobiDB-lite"/>
    </source>
</evidence>